<feature type="signal peptide" evidence="2">
    <location>
        <begin position="1"/>
        <end position="17"/>
    </location>
</feature>
<keyword evidence="1" id="KW-0812">Transmembrane</keyword>
<evidence type="ECO:0000313" key="3">
    <source>
        <dbReference type="EMBL" id="TYR77423.1"/>
    </source>
</evidence>
<dbReference type="Proteomes" id="UP000323317">
    <property type="component" value="Unassembled WGS sequence"/>
</dbReference>
<name>A0A5D4KM71_9BACI</name>
<dbReference type="PROSITE" id="PS51257">
    <property type="entry name" value="PROKAR_LIPOPROTEIN"/>
    <property type="match status" value="1"/>
</dbReference>
<feature type="chain" id="PRO_5039062983" evidence="2">
    <location>
        <begin position="18"/>
        <end position="157"/>
    </location>
</feature>
<evidence type="ECO:0000313" key="4">
    <source>
        <dbReference type="Proteomes" id="UP000323317"/>
    </source>
</evidence>
<proteinExistence type="predicted"/>
<feature type="transmembrane region" description="Helical" evidence="1">
    <location>
        <begin position="116"/>
        <end position="136"/>
    </location>
</feature>
<keyword evidence="1" id="KW-0472">Membrane</keyword>
<reference evidence="3 4" key="1">
    <citation type="submission" date="2019-08" db="EMBL/GenBank/DDBJ databases">
        <title>Bacillus genomes from the desert of Cuatro Cienegas, Coahuila.</title>
        <authorList>
            <person name="Olmedo-Alvarez G."/>
        </authorList>
    </citation>
    <scope>NUCLEOTIDE SEQUENCE [LARGE SCALE GENOMIC DNA]</scope>
    <source>
        <strain evidence="3 4">CH40_1T</strain>
    </source>
</reference>
<dbReference type="RefSeq" id="WP_148945039.1">
    <property type="nucleotide sequence ID" value="NZ_VTEH01000001.1"/>
</dbReference>
<dbReference type="EMBL" id="VTEH01000001">
    <property type="protein sequence ID" value="TYR77423.1"/>
    <property type="molecule type" value="Genomic_DNA"/>
</dbReference>
<comment type="caution">
    <text evidence="3">The sequence shown here is derived from an EMBL/GenBank/DDBJ whole genome shotgun (WGS) entry which is preliminary data.</text>
</comment>
<sequence length="157" mass="17814">MKKLLLIVLFSFPVLLAGCSKNEEDTKEYIGVIGEGEAFDYTYILLKEKEGFTWEIGYKGETSSIEETAANEDDVMHYIEAVSSAKAQFWQLVVSITYLLIVACLTLFLFIKKRNLFKETITVIAVFTGFGIWHAMEVSFDLNHSLLAIEASYRAFL</sequence>
<evidence type="ECO:0000256" key="2">
    <source>
        <dbReference type="SAM" id="SignalP"/>
    </source>
</evidence>
<accession>A0A5D4KM71</accession>
<dbReference type="AlphaFoldDB" id="A0A5D4KM71"/>
<gene>
    <name evidence="3" type="ORF">FZC79_00975</name>
</gene>
<keyword evidence="1" id="KW-1133">Transmembrane helix</keyword>
<organism evidence="3 4">
    <name type="scientific">Rossellomorea vietnamensis</name>
    <dbReference type="NCBI Taxonomy" id="218284"/>
    <lineage>
        <taxon>Bacteria</taxon>
        <taxon>Bacillati</taxon>
        <taxon>Bacillota</taxon>
        <taxon>Bacilli</taxon>
        <taxon>Bacillales</taxon>
        <taxon>Bacillaceae</taxon>
        <taxon>Rossellomorea</taxon>
    </lineage>
</organism>
<protein>
    <submittedName>
        <fullName evidence="3">Uncharacterized protein</fullName>
    </submittedName>
</protein>
<evidence type="ECO:0000256" key="1">
    <source>
        <dbReference type="SAM" id="Phobius"/>
    </source>
</evidence>
<feature type="transmembrane region" description="Helical" evidence="1">
    <location>
        <begin position="89"/>
        <end position="111"/>
    </location>
</feature>
<keyword evidence="2" id="KW-0732">Signal</keyword>